<reference evidence="1 2" key="1">
    <citation type="submission" date="2019-10" db="EMBL/GenBank/DDBJ databases">
        <title>Genomic and transcriptomic insights into the perfect genentic adaptation of a filamentous nitrogen-fixing cyanobacterium to rice fields.</title>
        <authorList>
            <person name="Chen Z."/>
        </authorList>
    </citation>
    <scope>NUCLEOTIDE SEQUENCE [LARGE SCALE GENOMIC DNA]</scope>
    <source>
        <strain evidence="1">CCNUC1</strain>
    </source>
</reference>
<accession>A0A5P8W5D9</accession>
<sequence length="41" mass="4664">MHLIFQAENLTANFSGSKKYNLDARQLIVIVGYCGNEFKET</sequence>
<evidence type="ECO:0000313" key="1">
    <source>
        <dbReference type="EMBL" id="QFS47870.1"/>
    </source>
</evidence>
<dbReference type="EMBL" id="CP045226">
    <property type="protein sequence ID" value="QFS47870.1"/>
    <property type="molecule type" value="Genomic_DNA"/>
</dbReference>
<organism evidence="1 2">
    <name type="scientific">Nostoc sphaeroides CCNUC1</name>
    <dbReference type="NCBI Taxonomy" id="2653204"/>
    <lineage>
        <taxon>Bacteria</taxon>
        <taxon>Bacillati</taxon>
        <taxon>Cyanobacteriota</taxon>
        <taxon>Cyanophyceae</taxon>
        <taxon>Nostocales</taxon>
        <taxon>Nostocaceae</taxon>
        <taxon>Nostoc</taxon>
    </lineage>
</organism>
<dbReference type="KEGG" id="nsh:GXM_05362"/>
<protein>
    <submittedName>
        <fullName evidence="1">Uncharacterized protein</fullName>
    </submittedName>
</protein>
<evidence type="ECO:0000313" key="2">
    <source>
        <dbReference type="Proteomes" id="UP000326678"/>
    </source>
</evidence>
<dbReference type="Proteomes" id="UP000326678">
    <property type="component" value="Chromosome Gxm1"/>
</dbReference>
<gene>
    <name evidence="1" type="ORF">GXM_05362</name>
</gene>
<name>A0A5P8W5D9_9NOSO</name>
<keyword evidence="2" id="KW-1185">Reference proteome</keyword>
<proteinExistence type="predicted"/>
<dbReference type="AlphaFoldDB" id="A0A5P8W5D9"/>